<keyword evidence="3" id="KW-1185">Reference proteome</keyword>
<dbReference type="Proteomes" id="UP000572680">
    <property type="component" value="Unassembled WGS sequence"/>
</dbReference>
<evidence type="ECO:0000313" key="2">
    <source>
        <dbReference type="EMBL" id="MBA8954193.1"/>
    </source>
</evidence>
<dbReference type="InterPro" id="IPR007278">
    <property type="entry name" value="DUF397"/>
</dbReference>
<accession>A0A7W3QPH7</accession>
<name>A0A7W3QPH7_ACTNM</name>
<organism evidence="2 3">
    <name type="scientific">Actinomadura namibiensis</name>
    <dbReference type="NCBI Taxonomy" id="182080"/>
    <lineage>
        <taxon>Bacteria</taxon>
        <taxon>Bacillati</taxon>
        <taxon>Actinomycetota</taxon>
        <taxon>Actinomycetes</taxon>
        <taxon>Streptosporangiales</taxon>
        <taxon>Thermomonosporaceae</taxon>
        <taxon>Actinomadura</taxon>
    </lineage>
</organism>
<evidence type="ECO:0000259" key="1">
    <source>
        <dbReference type="Pfam" id="PF04149"/>
    </source>
</evidence>
<dbReference type="Pfam" id="PF04149">
    <property type="entry name" value="DUF397"/>
    <property type="match status" value="1"/>
</dbReference>
<dbReference type="RefSeq" id="WP_182846297.1">
    <property type="nucleotide sequence ID" value="NZ_BAAALP010000001.1"/>
</dbReference>
<gene>
    <name evidence="2" type="ORF">HNR61_005847</name>
</gene>
<sequence length="61" mass="6393">MGLRITAWRKASRSTENGGHCIEVAGLGEGVGIRDSKDPGGPMVLIGREEAQALAVFVKSL</sequence>
<dbReference type="EMBL" id="JACJIA010000008">
    <property type="protein sequence ID" value="MBA8954193.1"/>
    <property type="molecule type" value="Genomic_DNA"/>
</dbReference>
<reference evidence="2 3" key="1">
    <citation type="submission" date="2020-08" db="EMBL/GenBank/DDBJ databases">
        <title>Genomic Encyclopedia of Type Strains, Phase IV (KMG-IV): sequencing the most valuable type-strain genomes for metagenomic binning, comparative biology and taxonomic classification.</title>
        <authorList>
            <person name="Goeker M."/>
        </authorList>
    </citation>
    <scope>NUCLEOTIDE SEQUENCE [LARGE SCALE GENOMIC DNA]</scope>
    <source>
        <strain evidence="2 3">DSM 44197</strain>
    </source>
</reference>
<dbReference type="AlphaFoldDB" id="A0A7W3QPH7"/>
<evidence type="ECO:0000313" key="3">
    <source>
        <dbReference type="Proteomes" id="UP000572680"/>
    </source>
</evidence>
<feature type="domain" description="DUF397" evidence="1">
    <location>
        <begin position="7"/>
        <end position="58"/>
    </location>
</feature>
<proteinExistence type="predicted"/>
<comment type="caution">
    <text evidence="2">The sequence shown here is derived from an EMBL/GenBank/DDBJ whole genome shotgun (WGS) entry which is preliminary data.</text>
</comment>
<protein>
    <recommendedName>
        <fullName evidence="1">DUF397 domain-containing protein</fullName>
    </recommendedName>
</protein>